<name>A0ABV4GJC9_9BRAD</name>
<sequence length="44" mass="5058">MAAADKQTEGKEAPPSRLDEARRIIEEYAADLREVIRKLRSKMN</sequence>
<comment type="caution">
    <text evidence="1">The sequence shown here is derived from an EMBL/GenBank/DDBJ whole genome shotgun (WGS) entry which is preliminary data.</text>
</comment>
<dbReference type="EMBL" id="JBGBZN010000002">
    <property type="protein sequence ID" value="MEY9472047.1"/>
    <property type="molecule type" value="Genomic_DNA"/>
</dbReference>
<gene>
    <name evidence="1" type="ORF">ABH992_004446</name>
</gene>
<evidence type="ECO:0000313" key="2">
    <source>
        <dbReference type="Proteomes" id="UP001565474"/>
    </source>
</evidence>
<evidence type="ECO:0000313" key="1">
    <source>
        <dbReference type="EMBL" id="MEY9472047.1"/>
    </source>
</evidence>
<proteinExistence type="predicted"/>
<dbReference type="Proteomes" id="UP001565474">
    <property type="component" value="Unassembled WGS sequence"/>
</dbReference>
<protein>
    <submittedName>
        <fullName evidence="1">Uncharacterized protein</fullName>
    </submittedName>
</protein>
<keyword evidence="2" id="KW-1185">Reference proteome</keyword>
<accession>A0ABV4GJC9</accession>
<reference evidence="1 2" key="1">
    <citation type="submission" date="2024-07" db="EMBL/GenBank/DDBJ databases">
        <title>Genomic Encyclopedia of Type Strains, Phase V (KMG-V): Genome sequencing to study the core and pangenomes of soil and plant-associated prokaryotes.</title>
        <authorList>
            <person name="Whitman W."/>
        </authorList>
    </citation>
    <scope>NUCLEOTIDE SEQUENCE [LARGE SCALE GENOMIC DNA]</scope>
    <source>
        <strain evidence="1 2">USDA 222</strain>
    </source>
</reference>
<organism evidence="1 2">
    <name type="scientific">Bradyrhizobium yuanmingense</name>
    <dbReference type="NCBI Taxonomy" id="108015"/>
    <lineage>
        <taxon>Bacteria</taxon>
        <taxon>Pseudomonadati</taxon>
        <taxon>Pseudomonadota</taxon>
        <taxon>Alphaproteobacteria</taxon>
        <taxon>Hyphomicrobiales</taxon>
        <taxon>Nitrobacteraceae</taxon>
        <taxon>Bradyrhizobium</taxon>
    </lineage>
</organism>
<dbReference type="RefSeq" id="WP_276325992.1">
    <property type="nucleotide sequence ID" value="NZ_JBGBYD010000002.1"/>
</dbReference>